<feature type="region of interest" description="Disordered" evidence="1">
    <location>
        <begin position="72"/>
        <end position="95"/>
    </location>
</feature>
<reference evidence="2 3" key="1">
    <citation type="submission" date="2016-03" db="EMBL/GenBank/DDBJ databases">
        <title>The draft genome sequence of Fonsecaea nubica causative agent of cutaneous subcutaneous infection in human host.</title>
        <authorList>
            <person name="Costa F."/>
            <person name="Sybren D.H."/>
            <person name="Raittz R.T."/>
            <person name="Weiss V.A."/>
            <person name="Leao A.C."/>
            <person name="Gomes R."/>
            <person name="De Souza E.M."/>
            <person name="Pedrosa F.O."/>
            <person name="Steffens M.B."/>
            <person name="Bombassaro A."/>
            <person name="Tadra-Sfeir M.Z."/>
            <person name="Moreno L.F."/>
            <person name="Najafzadeh M.J."/>
            <person name="Felipe M.S."/>
            <person name="Teixeira M."/>
            <person name="Sun J."/>
            <person name="Xi L."/>
            <person name="Castro M.A."/>
            <person name="Vicente V.A."/>
        </authorList>
    </citation>
    <scope>NUCLEOTIDE SEQUENCE [LARGE SCALE GENOMIC DNA]</scope>
    <source>
        <strain evidence="2 3">CBS 269.64</strain>
    </source>
</reference>
<proteinExistence type="predicted"/>
<evidence type="ECO:0000256" key="1">
    <source>
        <dbReference type="SAM" id="MobiDB-lite"/>
    </source>
</evidence>
<organism evidence="2 3">
    <name type="scientific">Fonsecaea nubica</name>
    <dbReference type="NCBI Taxonomy" id="856822"/>
    <lineage>
        <taxon>Eukaryota</taxon>
        <taxon>Fungi</taxon>
        <taxon>Dikarya</taxon>
        <taxon>Ascomycota</taxon>
        <taxon>Pezizomycotina</taxon>
        <taxon>Eurotiomycetes</taxon>
        <taxon>Chaetothyriomycetidae</taxon>
        <taxon>Chaetothyriales</taxon>
        <taxon>Herpotrichiellaceae</taxon>
        <taxon>Fonsecaea</taxon>
    </lineage>
</organism>
<sequence>MSVRSVNNLIGRKVFHFMELADAASGSKSREPTHRGVQFNVQVLRRITKKLSEDPAADITTLLRTQCVERRRTSIPPKEQRFQFQRNSASPWTPNASKFVDQKLAAFGRSNPTQAS</sequence>
<evidence type="ECO:0000313" key="3">
    <source>
        <dbReference type="Proteomes" id="UP000185904"/>
    </source>
</evidence>
<dbReference type="Proteomes" id="UP000185904">
    <property type="component" value="Unassembled WGS sequence"/>
</dbReference>
<dbReference type="EMBL" id="LVCJ01000086">
    <property type="protein sequence ID" value="OAL28684.1"/>
    <property type="molecule type" value="Genomic_DNA"/>
</dbReference>
<dbReference type="RefSeq" id="XP_022496374.1">
    <property type="nucleotide sequence ID" value="XM_022647678.1"/>
</dbReference>
<protein>
    <submittedName>
        <fullName evidence="2">Uncharacterized protein</fullName>
    </submittedName>
</protein>
<dbReference type="GeneID" id="34592806"/>
<evidence type="ECO:0000313" key="2">
    <source>
        <dbReference type="EMBL" id="OAL28684.1"/>
    </source>
</evidence>
<feature type="compositionally biased region" description="Polar residues" evidence="1">
    <location>
        <begin position="82"/>
        <end position="95"/>
    </location>
</feature>
<comment type="caution">
    <text evidence="2">The sequence shown here is derived from an EMBL/GenBank/DDBJ whole genome shotgun (WGS) entry which is preliminary data.</text>
</comment>
<keyword evidence="3" id="KW-1185">Reference proteome</keyword>
<dbReference type="AlphaFoldDB" id="A0A178CH67"/>
<gene>
    <name evidence="2" type="ORF">AYO20_09408</name>
</gene>
<name>A0A178CH67_9EURO</name>
<accession>A0A178CH67</accession>